<protein>
    <submittedName>
        <fullName evidence="1">Uncharacterized protein</fullName>
    </submittedName>
</protein>
<dbReference type="Proteomes" id="UP000827872">
    <property type="component" value="Linkage Group LG02"/>
</dbReference>
<proteinExistence type="predicted"/>
<sequence>MNPRRAIDIDRTYSLRPVSAEQPAVYRLEHCRVVCITQFTEEASGALKATQGNYYREGIRSRTTTTIVIVIIRSRWGRGSAREKRATAEKGATEVVTPGRQGRVAALQSREVSGVVFLPSAAACDFTWARLKRSGRTRGWDRPCMGRLRPGSSTERPAESAGFASVGTSETGKKHSSSAWQSLSWRNSHFPSKSYTEQSVYYSLEARTVRYRMLSLALGNQWKNLH</sequence>
<comment type="caution">
    <text evidence="1">The sequence shown here is derived from an EMBL/GenBank/DDBJ whole genome shotgun (WGS) entry which is preliminary data.</text>
</comment>
<accession>A0ACB8G337</accession>
<name>A0ACB8G337_9SAUR</name>
<evidence type="ECO:0000313" key="1">
    <source>
        <dbReference type="EMBL" id="KAH8013952.1"/>
    </source>
</evidence>
<reference evidence="1" key="1">
    <citation type="submission" date="2021-08" db="EMBL/GenBank/DDBJ databases">
        <title>The first chromosome-level gecko genome reveals the dynamic sex chromosomes of Neotropical dwarf geckos (Sphaerodactylidae: Sphaerodactylus).</title>
        <authorList>
            <person name="Pinto B.J."/>
            <person name="Keating S.E."/>
            <person name="Gamble T."/>
        </authorList>
    </citation>
    <scope>NUCLEOTIDE SEQUENCE</scope>
    <source>
        <strain evidence="1">TG3544</strain>
    </source>
</reference>
<keyword evidence="2" id="KW-1185">Reference proteome</keyword>
<organism evidence="1 2">
    <name type="scientific">Sphaerodactylus townsendi</name>
    <dbReference type="NCBI Taxonomy" id="933632"/>
    <lineage>
        <taxon>Eukaryota</taxon>
        <taxon>Metazoa</taxon>
        <taxon>Chordata</taxon>
        <taxon>Craniata</taxon>
        <taxon>Vertebrata</taxon>
        <taxon>Euteleostomi</taxon>
        <taxon>Lepidosauria</taxon>
        <taxon>Squamata</taxon>
        <taxon>Bifurcata</taxon>
        <taxon>Gekkota</taxon>
        <taxon>Sphaerodactylidae</taxon>
        <taxon>Sphaerodactylus</taxon>
    </lineage>
</organism>
<gene>
    <name evidence="1" type="ORF">K3G42_023721</name>
</gene>
<evidence type="ECO:0000313" key="2">
    <source>
        <dbReference type="Proteomes" id="UP000827872"/>
    </source>
</evidence>
<dbReference type="EMBL" id="CM037615">
    <property type="protein sequence ID" value="KAH8013952.1"/>
    <property type="molecule type" value="Genomic_DNA"/>
</dbReference>